<feature type="transmembrane region" description="Helical" evidence="4">
    <location>
        <begin position="126"/>
        <end position="150"/>
    </location>
</feature>
<dbReference type="PANTHER" id="PTHR10151">
    <property type="entry name" value="ECTONUCLEOTIDE PYROPHOSPHATASE/PHOSPHODIESTERASE"/>
    <property type="match status" value="1"/>
</dbReference>
<dbReference type="SUPFAM" id="SSF53649">
    <property type="entry name" value="Alkaline phosphatase-like"/>
    <property type="match status" value="1"/>
</dbReference>
<feature type="region of interest" description="Disordered" evidence="3">
    <location>
        <begin position="1"/>
        <end position="26"/>
    </location>
</feature>
<evidence type="ECO:0000256" key="1">
    <source>
        <dbReference type="ARBA" id="ARBA00022801"/>
    </source>
</evidence>
<dbReference type="Gene3D" id="3.40.720.10">
    <property type="entry name" value="Alkaline Phosphatase, subunit A"/>
    <property type="match status" value="1"/>
</dbReference>
<keyword evidence="4" id="KW-0812">Transmembrane</keyword>
<feature type="compositionally biased region" description="Basic and acidic residues" evidence="3">
    <location>
        <begin position="719"/>
        <end position="744"/>
    </location>
</feature>
<keyword evidence="1" id="KW-0378">Hydrolase</keyword>
<reference evidence="6" key="1">
    <citation type="submission" date="2022-11" db="UniProtKB">
        <authorList>
            <consortium name="WormBaseParasite"/>
        </authorList>
    </citation>
    <scope>IDENTIFICATION</scope>
</reference>
<evidence type="ECO:0000256" key="2">
    <source>
        <dbReference type="ARBA" id="ARBA00023180"/>
    </source>
</evidence>
<dbReference type="GO" id="GO:0055120">
    <property type="term" value="C:striated muscle dense body"/>
    <property type="evidence" value="ECO:0007669"/>
    <property type="project" value="TreeGrafter"/>
</dbReference>
<dbReference type="GO" id="GO:0016529">
    <property type="term" value="C:sarcoplasmic reticulum"/>
    <property type="evidence" value="ECO:0007669"/>
    <property type="project" value="TreeGrafter"/>
</dbReference>
<evidence type="ECO:0000256" key="3">
    <source>
        <dbReference type="SAM" id="MobiDB-lite"/>
    </source>
</evidence>
<dbReference type="Pfam" id="PF01663">
    <property type="entry name" value="Phosphodiest"/>
    <property type="match status" value="1"/>
</dbReference>
<dbReference type="SUPFAM" id="SSF54060">
    <property type="entry name" value="His-Me finger endonucleases"/>
    <property type="match status" value="1"/>
</dbReference>
<evidence type="ECO:0000313" key="6">
    <source>
        <dbReference type="WBParaSite" id="Minc3s00036g02096"/>
    </source>
</evidence>
<dbReference type="GO" id="GO:0031674">
    <property type="term" value="C:I band"/>
    <property type="evidence" value="ECO:0007669"/>
    <property type="project" value="TreeGrafter"/>
</dbReference>
<organism evidence="5 6">
    <name type="scientific">Meloidogyne incognita</name>
    <name type="common">Southern root-knot nematode worm</name>
    <name type="synonym">Oxyuris incognita</name>
    <dbReference type="NCBI Taxonomy" id="6306"/>
    <lineage>
        <taxon>Eukaryota</taxon>
        <taxon>Metazoa</taxon>
        <taxon>Ecdysozoa</taxon>
        <taxon>Nematoda</taxon>
        <taxon>Chromadorea</taxon>
        <taxon>Rhabditida</taxon>
        <taxon>Tylenchina</taxon>
        <taxon>Tylenchomorpha</taxon>
        <taxon>Tylenchoidea</taxon>
        <taxon>Meloidogynidae</taxon>
        <taxon>Meloidogyninae</taxon>
        <taxon>Meloidogyne</taxon>
        <taxon>Meloidogyne incognita group</taxon>
    </lineage>
</organism>
<dbReference type="InterPro" id="IPR002591">
    <property type="entry name" value="Phosphodiest/P_Trfase"/>
</dbReference>
<protein>
    <submittedName>
        <fullName evidence="6">Uncharacterized protein</fullName>
    </submittedName>
</protein>
<dbReference type="AlphaFoldDB" id="A0A914KKX5"/>
<proteinExistence type="predicted"/>
<dbReference type="InterPro" id="IPR044929">
    <property type="entry name" value="DNA/RNA_non-sp_Endonuclease_sf"/>
</dbReference>
<keyword evidence="4" id="KW-1133">Transmembrane helix</keyword>
<accession>A0A914KKX5</accession>
<dbReference type="Proteomes" id="UP000887563">
    <property type="component" value="Unplaced"/>
</dbReference>
<keyword evidence="5" id="KW-1185">Reference proteome</keyword>
<feature type="region of interest" description="Disordered" evidence="3">
    <location>
        <begin position="693"/>
        <end position="781"/>
    </location>
</feature>
<dbReference type="CDD" id="cd16018">
    <property type="entry name" value="Enpp"/>
    <property type="match status" value="1"/>
</dbReference>
<dbReference type="InterPro" id="IPR044925">
    <property type="entry name" value="His-Me_finger_sf"/>
</dbReference>
<sequence>MSLSSPIIKTQIPASSDTKTTTNNNINSQKQQNLVKNKNSNGGNFHSISLRSPANQPVVLSFEGNYYNNDTNGDVATKLRVEENRKNSSEERKSKDVIFIPQTKINEMPRSWFSNFCQRPLASRRFLLCLVALLSILAILLIISLVFVLLSVRWPNGEENDDVDFLNKHSSWQYSCDHKCNANFSVPPLLIISMDGFRADYLKRGITHSVSRILECGSSAQYMLPSFPSKTFPNHFTIVTGLYPESHGIVDNHFYDEYMPNEKNFAKSSRNPAWYNGEPIWNTVAKNGKKSAVFFWPGSEVAIQGILPTYRFAYDSSKPFFTRARQVIDWLQLEESERPSFLAMYFEQPDTAMHREGPDSDAVNSALIYVDAMINYLMHQLDDNGLLGCINIVILSDHDPQVGGVFGGTIGHINFRDSTNSSFIDQVLAPMTCLGGQKFRVYTRYTMPMRYHYTRSSRIGEIVIDSTAGGRVFVDQKSLKEHGPMEKGDHGYDNRMREMRAIFGAWGPSIKNGYQIETFQNIELYNLFTVLMQLPFTAPNNGTMGRLHSLLKSPPPVEKSQMIDLEECEGARLVKCGDGCKFNLNYPSNFYYSTTASSSKSEENKNNNNNVPIYNSKNCKYPSKISIPSKFFSVGQMCLLRLCNATLVYNRYTQMANFVETQMTAPIPNIDHRANCTVFFDFSKENLGGRIDEKMKGEGDTQVDNSSNFVNEGVNDGGRSFDVKRSTTSMEKESTPPENLKEQEKDLDDIETDARDSDPTVLETDSPEPWNRQAESEMNGNNGENKFLDQNLNGISFQQPTFPTQPTSNQQNSDLNKCAIYEKQASINNNFDSNDTPLSTTIISIFSDDDYARYILQGQFRVPIGFYNGVWKQIQSLTKQYVQHYRHLLMWSGPIFDHNNDGIADEIIIGGMKNAIKFTPIPSHIFLILLRCSNSSWNGEGRQCEDLEQTRTLAFVLPIVEKDLNCLFSVEYIFRHTTRIRDIELLTGRNEWFVDYPQDLAIQLRTNLNEELWQLELEK</sequence>
<keyword evidence="2" id="KW-0325">Glycoprotein</keyword>
<dbReference type="Gene3D" id="3.40.570.10">
    <property type="entry name" value="Extracellular Endonuclease, subunit A"/>
    <property type="match status" value="1"/>
</dbReference>
<evidence type="ECO:0000313" key="5">
    <source>
        <dbReference type="Proteomes" id="UP000887563"/>
    </source>
</evidence>
<name>A0A914KKX5_MELIC</name>
<evidence type="ECO:0000256" key="4">
    <source>
        <dbReference type="SAM" id="Phobius"/>
    </source>
</evidence>
<dbReference type="WBParaSite" id="Minc3s00036g02096">
    <property type="protein sequence ID" value="Minc3s00036g02096"/>
    <property type="gene ID" value="Minc3s00036g02096"/>
</dbReference>
<keyword evidence="4" id="KW-0472">Membrane</keyword>
<dbReference type="GO" id="GO:0016787">
    <property type="term" value="F:hydrolase activity"/>
    <property type="evidence" value="ECO:0007669"/>
    <property type="project" value="UniProtKB-KW"/>
</dbReference>
<dbReference type="InterPro" id="IPR017850">
    <property type="entry name" value="Alkaline_phosphatase_core_sf"/>
</dbReference>
<dbReference type="PANTHER" id="PTHR10151:SF114">
    <property type="entry name" value="ECTONUCLEOTIDE PYROPHOSPHATASE_PHOSPHODIESTERASE C27A7.3"/>
    <property type="match status" value="1"/>
</dbReference>